<dbReference type="Proteomes" id="UP000191160">
    <property type="component" value="Unassembled WGS sequence"/>
</dbReference>
<gene>
    <name evidence="2" type="ORF">B1202_13555</name>
</gene>
<feature type="transmembrane region" description="Helical" evidence="1">
    <location>
        <begin position="40"/>
        <end position="61"/>
    </location>
</feature>
<accession>A0A1T1GSJ5</accession>
<feature type="transmembrane region" description="Helical" evidence="1">
    <location>
        <begin position="131"/>
        <end position="148"/>
    </location>
</feature>
<feature type="transmembrane region" description="Helical" evidence="1">
    <location>
        <begin position="12"/>
        <end position="34"/>
    </location>
</feature>
<reference evidence="2 3" key="1">
    <citation type="submission" date="2017-02" db="EMBL/GenBank/DDBJ databases">
        <title>Acinetobacter sp. ANC 4945, whole genome shotgun sequencing project.</title>
        <authorList>
            <person name="Radolfova-Krizova L."/>
            <person name="Al Atrouni A."/>
            <person name="Nemec A."/>
        </authorList>
    </citation>
    <scope>NUCLEOTIDE SEQUENCE [LARGE SCALE GENOMIC DNA]</scope>
    <source>
        <strain evidence="2 3">ANC 4945</strain>
    </source>
</reference>
<comment type="caution">
    <text evidence="2">The sequence shown here is derived from an EMBL/GenBank/DDBJ whole genome shotgun (WGS) entry which is preliminary data.</text>
</comment>
<evidence type="ECO:0000313" key="2">
    <source>
        <dbReference type="EMBL" id="OOV80546.1"/>
    </source>
</evidence>
<name>A0A1T1GSJ5_9GAMM</name>
<keyword evidence="1" id="KW-1133">Transmembrane helix</keyword>
<dbReference type="EMBL" id="MVKX01000009">
    <property type="protein sequence ID" value="OOV80546.1"/>
    <property type="molecule type" value="Genomic_DNA"/>
</dbReference>
<dbReference type="AlphaFoldDB" id="A0A1T1GSJ5"/>
<evidence type="ECO:0000256" key="1">
    <source>
        <dbReference type="SAM" id="Phobius"/>
    </source>
</evidence>
<keyword evidence="1" id="KW-0472">Membrane</keyword>
<evidence type="ECO:0000313" key="3">
    <source>
        <dbReference type="Proteomes" id="UP000191160"/>
    </source>
</evidence>
<organism evidence="2 3">
    <name type="scientific">Acinetobacter amyesii</name>
    <dbReference type="NCBI Taxonomy" id="2942470"/>
    <lineage>
        <taxon>Bacteria</taxon>
        <taxon>Pseudomonadati</taxon>
        <taxon>Pseudomonadota</taxon>
        <taxon>Gammaproteobacteria</taxon>
        <taxon>Moraxellales</taxon>
        <taxon>Moraxellaceae</taxon>
        <taxon>Acinetobacter</taxon>
    </lineage>
</organism>
<keyword evidence="1" id="KW-0812">Transmembrane</keyword>
<sequence length="173" mass="20108">MHQTQFQDPKHKIIALYYGIFALLGMVILGNQLLSIQLSLLVLIIILVLYAQLFFMLMGAIKYWKRDVLGLKILFWISLSLVPIIITPLVIYYPKVTTGFFLFMQSSFGFSSTGFEFHVAYDTQLTLLNTSFWGIGINLIEFFLWLRFKNIAANNHISIAHFKNEDLELKRYD</sequence>
<dbReference type="RefSeq" id="WP_078191139.1">
    <property type="nucleotide sequence ID" value="NZ_JAMCOU010000032.1"/>
</dbReference>
<feature type="transmembrane region" description="Helical" evidence="1">
    <location>
        <begin position="73"/>
        <end position="93"/>
    </location>
</feature>
<proteinExistence type="predicted"/>
<protein>
    <submittedName>
        <fullName evidence="2">Uncharacterized protein</fullName>
    </submittedName>
</protein>
<keyword evidence="3" id="KW-1185">Reference proteome</keyword>